<name>A0AA39GMR8_9BILA</name>
<feature type="region of interest" description="Disordered" evidence="1">
    <location>
        <begin position="1"/>
        <end position="29"/>
    </location>
</feature>
<accession>A0AA39GMR8</accession>
<sequence length="331" mass="35614">MGGRDFGVTSGYRSPEHNARVGGAKQSYHTRGQAMDIDLRGMSDQERGQLVQLLAGQGVGGFITYSNSPHMLHIDMRQTADGKPHFMHDRSAANIGRAPAWLQQIATGKVQELPEGAETQRASTGLGELLGGKSPNEYLADKAVASAPVRNVASQTAPATMNAALMNQTPIEGQAAKFTPPPSVEDMRPDARAAMFAPATSGALPFQLNNNDNSGLGDMFAGLSNNLTADKATTGFKTPEQIPTDDLLQLPEFRTAVPDIKAPELQNPNDTANTLAEETENRCGFGVKDVFSVFVFNHLVVVRIFAMLPAHQPRQRIGGKGVRTMHILCRR</sequence>
<evidence type="ECO:0000259" key="2">
    <source>
        <dbReference type="Pfam" id="PF08291"/>
    </source>
</evidence>
<dbReference type="Proteomes" id="UP001175271">
    <property type="component" value="Unassembled WGS sequence"/>
</dbReference>
<reference evidence="3" key="1">
    <citation type="submission" date="2023-06" db="EMBL/GenBank/DDBJ databases">
        <title>Genomic analysis of the entomopathogenic nematode Steinernema hermaphroditum.</title>
        <authorList>
            <person name="Schwarz E.M."/>
            <person name="Heppert J.K."/>
            <person name="Baniya A."/>
            <person name="Schwartz H.T."/>
            <person name="Tan C.-H."/>
            <person name="Antoshechkin I."/>
            <person name="Sternberg P.W."/>
            <person name="Goodrich-Blair H."/>
            <person name="Dillman A.R."/>
        </authorList>
    </citation>
    <scope>NUCLEOTIDE SEQUENCE</scope>
    <source>
        <strain evidence="3">PS9179</strain>
        <tissue evidence="3">Whole animal</tissue>
    </source>
</reference>
<dbReference type="InterPro" id="IPR009045">
    <property type="entry name" value="Zn_M74/Hedgehog-like"/>
</dbReference>
<dbReference type="Gene3D" id="3.30.1380.10">
    <property type="match status" value="1"/>
</dbReference>
<protein>
    <recommendedName>
        <fullName evidence="2">Peptidase M15A C-terminal domain-containing protein</fullName>
    </recommendedName>
</protein>
<gene>
    <name evidence="3" type="ORF">QR680_019394</name>
</gene>
<evidence type="ECO:0000313" key="3">
    <source>
        <dbReference type="EMBL" id="KAK0390248.1"/>
    </source>
</evidence>
<feature type="domain" description="Peptidase M15A C-terminal" evidence="2">
    <location>
        <begin position="7"/>
        <end position="70"/>
    </location>
</feature>
<dbReference type="AlphaFoldDB" id="A0AA39GMR8"/>
<dbReference type="EMBL" id="JAUCMV010000021">
    <property type="protein sequence ID" value="KAK0390248.1"/>
    <property type="molecule type" value="Genomic_DNA"/>
</dbReference>
<dbReference type="InterPro" id="IPR013230">
    <property type="entry name" value="Peptidase_M15A_C"/>
</dbReference>
<keyword evidence="4" id="KW-1185">Reference proteome</keyword>
<organism evidence="3 4">
    <name type="scientific">Steinernema hermaphroditum</name>
    <dbReference type="NCBI Taxonomy" id="289476"/>
    <lineage>
        <taxon>Eukaryota</taxon>
        <taxon>Metazoa</taxon>
        <taxon>Ecdysozoa</taxon>
        <taxon>Nematoda</taxon>
        <taxon>Chromadorea</taxon>
        <taxon>Rhabditida</taxon>
        <taxon>Tylenchina</taxon>
        <taxon>Panagrolaimomorpha</taxon>
        <taxon>Strongyloidoidea</taxon>
        <taxon>Steinernematidae</taxon>
        <taxon>Steinernema</taxon>
    </lineage>
</organism>
<comment type="caution">
    <text evidence="3">The sequence shown here is derived from an EMBL/GenBank/DDBJ whole genome shotgun (WGS) entry which is preliminary data.</text>
</comment>
<dbReference type="Pfam" id="PF08291">
    <property type="entry name" value="Peptidase_M15_3"/>
    <property type="match status" value="1"/>
</dbReference>
<evidence type="ECO:0000256" key="1">
    <source>
        <dbReference type="SAM" id="MobiDB-lite"/>
    </source>
</evidence>
<proteinExistence type="predicted"/>
<evidence type="ECO:0000313" key="4">
    <source>
        <dbReference type="Proteomes" id="UP001175271"/>
    </source>
</evidence>
<dbReference type="SUPFAM" id="SSF55166">
    <property type="entry name" value="Hedgehog/DD-peptidase"/>
    <property type="match status" value="1"/>
</dbReference>